<evidence type="ECO:0000313" key="2">
    <source>
        <dbReference type="EMBL" id="RDV82881.1"/>
    </source>
</evidence>
<reference evidence="2 3" key="1">
    <citation type="submission" date="2018-08" db="EMBL/GenBank/DDBJ databases">
        <title>Form III RuBisCO-mediated autotrophy in Thermodesulfobium bacteria.</title>
        <authorList>
            <person name="Toshchakov S.V."/>
            <person name="Kublanov I.V."/>
            <person name="Frolov E."/>
            <person name="Bonch-Osmolovskaya E.A."/>
            <person name="Tourova T.P."/>
            <person name="Chernych N.A."/>
            <person name="Lebedinsky A.V."/>
        </authorList>
    </citation>
    <scope>NUCLEOTIDE SEQUENCE [LARGE SCALE GENOMIC DNA]</scope>
    <source>
        <strain evidence="2 3">SR</strain>
    </source>
</reference>
<dbReference type="SUPFAM" id="SSF50800">
    <property type="entry name" value="PK beta-barrel domain-like"/>
    <property type="match status" value="1"/>
</dbReference>
<sequence>MCSSPRSRNNLPRRGTLVAVCLSGQKGTAKEPVEMGKLVADWGLEGDAHAGTERQLSLLNEEKALQLTRAYGLPYRPGVFAENLVVRDLDLDQLQPGDRLRVGEALLEVVQRGKEAKPHHYSYHGLRLLPTDGIFCRVVKGGLVRQGDPVEQV</sequence>
<dbReference type="GO" id="GO:0030151">
    <property type="term" value="F:molybdenum ion binding"/>
    <property type="evidence" value="ECO:0007669"/>
    <property type="project" value="InterPro"/>
</dbReference>
<evidence type="ECO:0000259" key="1">
    <source>
        <dbReference type="PROSITE" id="PS51340"/>
    </source>
</evidence>
<evidence type="ECO:0000313" key="3">
    <source>
        <dbReference type="Proteomes" id="UP000256329"/>
    </source>
</evidence>
<comment type="caution">
    <text evidence="2">The sequence shown here is derived from an EMBL/GenBank/DDBJ whole genome shotgun (WGS) entry which is preliminary data.</text>
</comment>
<organism evidence="2 3">
    <name type="scientific">Ammonifex thiophilus</name>
    <dbReference type="NCBI Taxonomy" id="444093"/>
    <lineage>
        <taxon>Bacteria</taxon>
        <taxon>Bacillati</taxon>
        <taxon>Bacillota</taxon>
        <taxon>Clostridia</taxon>
        <taxon>Thermoanaerobacterales</taxon>
        <taxon>Thermoanaerobacteraceae</taxon>
        <taxon>Ammonifex</taxon>
    </lineage>
</organism>
<dbReference type="GO" id="GO:0003824">
    <property type="term" value="F:catalytic activity"/>
    <property type="evidence" value="ECO:0007669"/>
    <property type="project" value="InterPro"/>
</dbReference>
<dbReference type="InterPro" id="IPR011037">
    <property type="entry name" value="Pyrv_Knase-like_insert_dom_sf"/>
</dbReference>
<proteinExistence type="predicted"/>
<dbReference type="PANTHER" id="PTHR36930:SF1">
    <property type="entry name" value="MOSC DOMAIN-CONTAINING PROTEIN"/>
    <property type="match status" value="1"/>
</dbReference>
<protein>
    <submittedName>
        <fullName evidence="2">MOSC domain-containing protein</fullName>
    </submittedName>
</protein>
<dbReference type="Pfam" id="PF03473">
    <property type="entry name" value="MOSC"/>
    <property type="match status" value="1"/>
</dbReference>
<dbReference type="InterPro" id="IPR052716">
    <property type="entry name" value="MOSC_domain"/>
</dbReference>
<dbReference type="Proteomes" id="UP000256329">
    <property type="component" value="Unassembled WGS sequence"/>
</dbReference>
<dbReference type="PROSITE" id="PS51340">
    <property type="entry name" value="MOSC"/>
    <property type="match status" value="1"/>
</dbReference>
<dbReference type="PANTHER" id="PTHR36930">
    <property type="entry name" value="METAL-SULFUR CLUSTER BIOSYNTHESIS PROTEINS YUAD-RELATED"/>
    <property type="match status" value="1"/>
</dbReference>
<dbReference type="OrthoDB" id="9794429at2"/>
<accession>A0A3D8P2T9</accession>
<dbReference type="GO" id="GO:0030170">
    <property type="term" value="F:pyridoxal phosphate binding"/>
    <property type="evidence" value="ECO:0007669"/>
    <property type="project" value="InterPro"/>
</dbReference>
<dbReference type="AlphaFoldDB" id="A0A3D8P2T9"/>
<keyword evidence="3" id="KW-1185">Reference proteome</keyword>
<feature type="domain" description="MOSC" evidence="1">
    <location>
        <begin position="27"/>
        <end position="153"/>
    </location>
</feature>
<dbReference type="InterPro" id="IPR005302">
    <property type="entry name" value="MoCF_Sase_C"/>
</dbReference>
<gene>
    <name evidence="2" type="ORF">DXX99_06670</name>
</gene>
<dbReference type="EMBL" id="QSLN01000008">
    <property type="protein sequence ID" value="RDV82881.1"/>
    <property type="molecule type" value="Genomic_DNA"/>
</dbReference>
<name>A0A3D8P2T9_9THEO</name>
<dbReference type="Gene3D" id="2.40.33.20">
    <property type="entry name" value="PK beta-barrel domain-like"/>
    <property type="match status" value="1"/>
</dbReference>